<sequence>MLKLSQLVDGFDLKEKPSLEVCEICIESKQTKLPHKTERIRASRPLELIHSDICGPINPESYDEMKYFITFVDDYSHFVQIRLMKNKSDAFECFQNYVAEAESQFNLKISRLRCDNGGEYKSNHFTHFCMEKGIKLEFTMPYTPEQNGVSERFNRTIVEKARAMLLEAKCGKELWGEACMAACYVINRIPTSATEKVPAEIWFNHRQNISKLRVFGCVAYLHTPKQFCSKFGSKTRKYIFVGYCANGYRLYDPENQMITTGRDITFNEESIVMETSIDNNTEDVIETIIEDQPSDDSTIIEDSVNDVIGSDNHEREVPARPKRNVNLHTCMV</sequence>
<dbReference type="InterPro" id="IPR057670">
    <property type="entry name" value="SH3_retrovirus"/>
</dbReference>
<evidence type="ECO:0000259" key="10">
    <source>
        <dbReference type="PROSITE" id="PS50994"/>
    </source>
</evidence>
<dbReference type="PROSITE" id="PS50994">
    <property type="entry name" value="INTEGRASE"/>
    <property type="match status" value="1"/>
</dbReference>
<dbReference type="InterPro" id="IPR036397">
    <property type="entry name" value="RNaseH_sf"/>
</dbReference>
<keyword evidence="3" id="KW-0255">Endonuclease</keyword>
<accession>A0A8D8QIU2</accession>
<evidence type="ECO:0000256" key="2">
    <source>
        <dbReference type="ARBA" id="ARBA00022723"/>
    </source>
</evidence>
<keyword evidence="4" id="KW-0378">Hydrolase</keyword>
<keyword evidence="5" id="KW-0460">Magnesium</keyword>
<keyword evidence="8" id="KW-0239">DNA-directed DNA polymerase</keyword>
<dbReference type="InterPro" id="IPR012337">
    <property type="entry name" value="RNaseH-like_sf"/>
</dbReference>
<evidence type="ECO:0000313" key="11">
    <source>
        <dbReference type="EMBL" id="CAG6632249.1"/>
    </source>
</evidence>
<dbReference type="Gene3D" id="3.30.420.10">
    <property type="entry name" value="Ribonuclease H-like superfamily/Ribonuclease H"/>
    <property type="match status" value="1"/>
</dbReference>
<dbReference type="GO" id="GO:0016787">
    <property type="term" value="F:hydrolase activity"/>
    <property type="evidence" value="ECO:0007669"/>
    <property type="project" value="UniProtKB-KW"/>
</dbReference>
<keyword evidence="8" id="KW-0808">Transferase</keyword>
<dbReference type="PANTHER" id="PTHR42648">
    <property type="entry name" value="TRANSPOSASE, PUTATIVE-RELATED"/>
    <property type="match status" value="1"/>
</dbReference>
<dbReference type="PANTHER" id="PTHR42648:SF11">
    <property type="entry name" value="TRANSPOSON TY4-P GAG-POL POLYPROTEIN"/>
    <property type="match status" value="1"/>
</dbReference>
<dbReference type="GO" id="GO:0003676">
    <property type="term" value="F:nucleic acid binding"/>
    <property type="evidence" value="ECO:0007669"/>
    <property type="project" value="InterPro"/>
</dbReference>
<dbReference type="GO" id="GO:0003964">
    <property type="term" value="F:RNA-directed DNA polymerase activity"/>
    <property type="evidence" value="ECO:0007669"/>
    <property type="project" value="UniProtKB-KW"/>
</dbReference>
<keyword evidence="7" id="KW-0695">RNA-directed DNA polymerase</keyword>
<dbReference type="EMBL" id="HBUF01079110">
    <property type="protein sequence ID" value="CAG6632249.1"/>
    <property type="molecule type" value="Transcribed_RNA"/>
</dbReference>
<keyword evidence="9" id="KW-0233">DNA recombination</keyword>
<evidence type="ECO:0000256" key="9">
    <source>
        <dbReference type="ARBA" id="ARBA00023172"/>
    </source>
</evidence>
<evidence type="ECO:0000256" key="8">
    <source>
        <dbReference type="ARBA" id="ARBA00022932"/>
    </source>
</evidence>
<dbReference type="AlphaFoldDB" id="A0A8D8QIU2"/>
<evidence type="ECO:0000256" key="4">
    <source>
        <dbReference type="ARBA" id="ARBA00022801"/>
    </source>
</evidence>
<evidence type="ECO:0000256" key="1">
    <source>
        <dbReference type="ARBA" id="ARBA00022722"/>
    </source>
</evidence>
<dbReference type="GO" id="GO:0004519">
    <property type="term" value="F:endonuclease activity"/>
    <property type="evidence" value="ECO:0007669"/>
    <property type="project" value="UniProtKB-KW"/>
</dbReference>
<dbReference type="GO" id="GO:0006310">
    <property type="term" value="P:DNA recombination"/>
    <property type="evidence" value="ECO:0007669"/>
    <property type="project" value="UniProtKB-KW"/>
</dbReference>
<organism evidence="11">
    <name type="scientific">Cacopsylla melanoneura</name>
    <dbReference type="NCBI Taxonomy" id="428564"/>
    <lineage>
        <taxon>Eukaryota</taxon>
        <taxon>Metazoa</taxon>
        <taxon>Ecdysozoa</taxon>
        <taxon>Arthropoda</taxon>
        <taxon>Hexapoda</taxon>
        <taxon>Insecta</taxon>
        <taxon>Pterygota</taxon>
        <taxon>Neoptera</taxon>
        <taxon>Paraneoptera</taxon>
        <taxon>Hemiptera</taxon>
        <taxon>Sternorrhyncha</taxon>
        <taxon>Psylloidea</taxon>
        <taxon>Psyllidae</taxon>
        <taxon>Psyllinae</taxon>
        <taxon>Cacopsylla</taxon>
    </lineage>
</organism>
<evidence type="ECO:0000256" key="5">
    <source>
        <dbReference type="ARBA" id="ARBA00022842"/>
    </source>
</evidence>
<proteinExistence type="predicted"/>
<dbReference type="InterPro" id="IPR039537">
    <property type="entry name" value="Retrotran_Ty1/copia-like"/>
</dbReference>
<keyword evidence="1" id="KW-0540">Nuclease</keyword>
<dbReference type="InterPro" id="IPR001584">
    <property type="entry name" value="Integrase_cat-core"/>
</dbReference>
<keyword evidence="2" id="KW-0479">Metal-binding</keyword>
<name>A0A8D8QIU2_9HEMI</name>
<protein>
    <submittedName>
        <fullName evidence="11">Copia protein</fullName>
    </submittedName>
</protein>
<dbReference type="SUPFAM" id="SSF53098">
    <property type="entry name" value="Ribonuclease H-like"/>
    <property type="match status" value="1"/>
</dbReference>
<dbReference type="GO" id="GO:0015074">
    <property type="term" value="P:DNA integration"/>
    <property type="evidence" value="ECO:0007669"/>
    <property type="project" value="UniProtKB-KW"/>
</dbReference>
<evidence type="ECO:0000256" key="7">
    <source>
        <dbReference type="ARBA" id="ARBA00022918"/>
    </source>
</evidence>
<keyword evidence="6" id="KW-0229">DNA integration</keyword>
<evidence type="ECO:0000256" key="6">
    <source>
        <dbReference type="ARBA" id="ARBA00022908"/>
    </source>
</evidence>
<keyword evidence="8" id="KW-0548">Nucleotidyltransferase</keyword>
<dbReference type="GO" id="GO:0046872">
    <property type="term" value="F:metal ion binding"/>
    <property type="evidence" value="ECO:0007669"/>
    <property type="project" value="UniProtKB-KW"/>
</dbReference>
<dbReference type="Pfam" id="PF25597">
    <property type="entry name" value="SH3_retrovirus"/>
    <property type="match status" value="1"/>
</dbReference>
<evidence type="ECO:0000256" key="3">
    <source>
        <dbReference type="ARBA" id="ARBA00022759"/>
    </source>
</evidence>
<dbReference type="Pfam" id="PF00665">
    <property type="entry name" value="rve"/>
    <property type="match status" value="1"/>
</dbReference>
<dbReference type="GO" id="GO:0003887">
    <property type="term" value="F:DNA-directed DNA polymerase activity"/>
    <property type="evidence" value="ECO:0007669"/>
    <property type="project" value="UniProtKB-KW"/>
</dbReference>
<feature type="domain" description="Integrase catalytic" evidence="10">
    <location>
        <begin position="41"/>
        <end position="206"/>
    </location>
</feature>
<reference evidence="11" key="1">
    <citation type="submission" date="2021-05" db="EMBL/GenBank/DDBJ databases">
        <authorList>
            <person name="Alioto T."/>
            <person name="Alioto T."/>
            <person name="Gomez Garrido J."/>
        </authorList>
    </citation>
    <scope>NUCLEOTIDE SEQUENCE</scope>
</reference>